<evidence type="ECO:0000259" key="7">
    <source>
        <dbReference type="PROSITE" id="PS50885"/>
    </source>
</evidence>
<dbReference type="PROSITE" id="PS50111">
    <property type="entry name" value="CHEMOTAXIS_TRANSDUC_2"/>
    <property type="match status" value="1"/>
</dbReference>
<keyword evidence="3" id="KW-0807">Transducer</keyword>
<dbReference type="PANTHER" id="PTHR43531:SF14">
    <property type="entry name" value="METHYL-ACCEPTING CHEMOTAXIS PROTEIN I-RELATED"/>
    <property type="match status" value="1"/>
</dbReference>
<name>A0ABR7A7M6_9BURK</name>
<dbReference type="SUPFAM" id="SSF58104">
    <property type="entry name" value="Methyl-accepting chemotaxis protein (MCP) signaling domain"/>
    <property type="match status" value="1"/>
</dbReference>
<dbReference type="Proteomes" id="UP000654304">
    <property type="component" value="Unassembled WGS sequence"/>
</dbReference>
<dbReference type="PROSITE" id="PS50885">
    <property type="entry name" value="HAMP"/>
    <property type="match status" value="1"/>
</dbReference>
<feature type="coiled-coil region" evidence="4">
    <location>
        <begin position="83"/>
        <end position="110"/>
    </location>
</feature>
<dbReference type="PRINTS" id="PR00260">
    <property type="entry name" value="CHEMTRNSDUCR"/>
</dbReference>
<sequence length="529" mass="57198">MKLFYDLRIASKLYAGFFSLLLLTGILGAFSIYQLSAVNQTTVDLGGNWMPSVNAAMGVKERMSRLRTQEMQIVLSAGDIKNIDKYKKRFDEYSAELHNYENAYEKLITVEADRKLFAEYKQKWSQYLLENAKLVDLSRQNDRDAALAVLRGTSSTLNADILALADKMVQLNVDGGQASYDDSARIYNSSRNWILVAMAISVAIGISLAYWIARIVATPLQHAVKLAKTVAAGDLTSRFESHSKDETGQLLDALKEMNASLLTVVSQVRSGTDTIAIASSEIATGNMDLSSRTESQAGSLEETASSMEELTSTVKHNHDNARQASQLAHSASEVAQRGGKVVSDVVSTMDSINTSSKQIVDIISVIDGIAFQTNILALNAAVEAARAGEQGRGFAVVASEVRSLAQRSADAARQIKTLITSSVEQVEQGNRLVSDAGKTMQEVVDSVRRVSDIISEITAASSEQSAGIEQVNTAVIHIDQMTQENAALVEQAAAAASSLQEQAAKLSKVVSVFRLEPAERQFSTAALSR</sequence>
<reference evidence="8 9" key="1">
    <citation type="submission" date="2020-08" db="EMBL/GenBank/DDBJ databases">
        <title>Novel species isolated from subtropical streams in China.</title>
        <authorList>
            <person name="Lu H."/>
        </authorList>
    </citation>
    <scope>NUCLEOTIDE SEQUENCE [LARGE SCALE GENOMIC DNA]</scope>
    <source>
        <strain evidence="8 9">CY22W</strain>
    </source>
</reference>
<dbReference type="InterPro" id="IPR051310">
    <property type="entry name" value="MCP_chemotaxis"/>
</dbReference>
<dbReference type="RefSeq" id="WP_186904276.1">
    <property type="nucleotide sequence ID" value="NZ_JACOGD010000006.1"/>
</dbReference>
<dbReference type="SMART" id="SM00304">
    <property type="entry name" value="HAMP"/>
    <property type="match status" value="1"/>
</dbReference>
<dbReference type="SMART" id="SM00283">
    <property type="entry name" value="MA"/>
    <property type="match status" value="1"/>
</dbReference>
<dbReference type="EMBL" id="JACOGD010000006">
    <property type="protein sequence ID" value="MBC3932652.1"/>
    <property type="molecule type" value="Genomic_DNA"/>
</dbReference>
<dbReference type="InterPro" id="IPR003660">
    <property type="entry name" value="HAMP_dom"/>
</dbReference>
<accession>A0ABR7A7M6</accession>
<evidence type="ECO:0000256" key="1">
    <source>
        <dbReference type="ARBA" id="ARBA00022481"/>
    </source>
</evidence>
<evidence type="ECO:0000256" key="3">
    <source>
        <dbReference type="PROSITE-ProRule" id="PRU00284"/>
    </source>
</evidence>
<evidence type="ECO:0000313" key="8">
    <source>
        <dbReference type="EMBL" id="MBC3932652.1"/>
    </source>
</evidence>
<feature type="domain" description="Methyl-accepting transducer" evidence="6">
    <location>
        <begin position="271"/>
        <end position="500"/>
    </location>
</feature>
<feature type="transmembrane region" description="Helical" evidence="5">
    <location>
        <begin position="13"/>
        <end position="33"/>
    </location>
</feature>
<proteinExistence type="inferred from homology"/>
<keyword evidence="5" id="KW-0812">Transmembrane</keyword>
<keyword evidence="9" id="KW-1185">Reference proteome</keyword>
<evidence type="ECO:0000259" key="6">
    <source>
        <dbReference type="PROSITE" id="PS50111"/>
    </source>
</evidence>
<keyword evidence="1" id="KW-0488">Methylation</keyword>
<dbReference type="CDD" id="cd19411">
    <property type="entry name" value="MCP2201-like_sensor"/>
    <property type="match status" value="1"/>
</dbReference>
<dbReference type="Pfam" id="PF00015">
    <property type="entry name" value="MCPsignal"/>
    <property type="match status" value="1"/>
</dbReference>
<feature type="transmembrane region" description="Helical" evidence="5">
    <location>
        <begin position="193"/>
        <end position="213"/>
    </location>
</feature>
<keyword evidence="4" id="KW-0175">Coiled coil</keyword>
<protein>
    <submittedName>
        <fullName evidence="8">MCP four helix bundle domain-containing protein</fullName>
    </submittedName>
</protein>
<dbReference type="InterPro" id="IPR047347">
    <property type="entry name" value="YvaQ-like_sensor"/>
</dbReference>
<comment type="similarity">
    <text evidence="2">Belongs to the methyl-accepting chemotaxis (MCP) protein family.</text>
</comment>
<evidence type="ECO:0000256" key="2">
    <source>
        <dbReference type="ARBA" id="ARBA00029447"/>
    </source>
</evidence>
<comment type="caution">
    <text evidence="8">The sequence shown here is derived from an EMBL/GenBank/DDBJ whole genome shotgun (WGS) entry which is preliminary data.</text>
</comment>
<keyword evidence="5" id="KW-0472">Membrane</keyword>
<evidence type="ECO:0000256" key="5">
    <source>
        <dbReference type="SAM" id="Phobius"/>
    </source>
</evidence>
<gene>
    <name evidence="8" type="ORF">H8K43_13265</name>
</gene>
<dbReference type="CDD" id="cd06225">
    <property type="entry name" value="HAMP"/>
    <property type="match status" value="1"/>
</dbReference>
<dbReference type="PANTHER" id="PTHR43531">
    <property type="entry name" value="PROTEIN ICFG"/>
    <property type="match status" value="1"/>
</dbReference>
<dbReference type="InterPro" id="IPR004090">
    <property type="entry name" value="Chemotax_Me-accpt_rcpt"/>
</dbReference>
<dbReference type="Pfam" id="PF12729">
    <property type="entry name" value="4HB_MCP_1"/>
    <property type="match status" value="1"/>
</dbReference>
<dbReference type="Pfam" id="PF00672">
    <property type="entry name" value="HAMP"/>
    <property type="match status" value="1"/>
</dbReference>
<keyword evidence="5" id="KW-1133">Transmembrane helix</keyword>
<dbReference type="CDD" id="cd11386">
    <property type="entry name" value="MCP_signal"/>
    <property type="match status" value="1"/>
</dbReference>
<evidence type="ECO:0000256" key="4">
    <source>
        <dbReference type="SAM" id="Coils"/>
    </source>
</evidence>
<evidence type="ECO:0000313" key="9">
    <source>
        <dbReference type="Proteomes" id="UP000654304"/>
    </source>
</evidence>
<feature type="domain" description="HAMP" evidence="7">
    <location>
        <begin position="214"/>
        <end position="266"/>
    </location>
</feature>
<dbReference type="Gene3D" id="6.10.340.10">
    <property type="match status" value="1"/>
</dbReference>
<organism evidence="8 9">
    <name type="scientific">Undibacterium curvum</name>
    <dbReference type="NCBI Taxonomy" id="2762294"/>
    <lineage>
        <taxon>Bacteria</taxon>
        <taxon>Pseudomonadati</taxon>
        <taxon>Pseudomonadota</taxon>
        <taxon>Betaproteobacteria</taxon>
        <taxon>Burkholderiales</taxon>
        <taxon>Oxalobacteraceae</taxon>
        <taxon>Undibacterium</taxon>
    </lineage>
</organism>
<dbReference type="Gene3D" id="1.10.287.950">
    <property type="entry name" value="Methyl-accepting chemotaxis protein"/>
    <property type="match status" value="1"/>
</dbReference>
<dbReference type="InterPro" id="IPR004089">
    <property type="entry name" value="MCPsignal_dom"/>
</dbReference>
<dbReference type="InterPro" id="IPR024478">
    <property type="entry name" value="HlyB_4HB_MCP"/>
</dbReference>